<dbReference type="InterPro" id="IPR013107">
    <property type="entry name" value="Acyl-CoA_DH_C"/>
</dbReference>
<feature type="domain" description="Acyl-CoA dehydrogenase/oxidase N-terminal" evidence="3">
    <location>
        <begin position="35"/>
        <end position="109"/>
    </location>
</feature>
<dbReference type="GO" id="GO:0050660">
    <property type="term" value="F:flavin adenine dinucleotide binding"/>
    <property type="evidence" value="ECO:0007669"/>
    <property type="project" value="InterPro"/>
</dbReference>
<evidence type="ECO:0000256" key="1">
    <source>
        <dbReference type="ARBA" id="ARBA00023002"/>
    </source>
</evidence>
<dbReference type="PANTHER" id="PTHR48083">
    <property type="entry name" value="MEDIUM-CHAIN SPECIFIC ACYL-COA DEHYDROGENASE, MITOCHONDRIAL-RELATED"/>
    <property type="match status" value="1"/>
</dbReference>
<dbReference type="Gene3D" id="2.40.110.10">
    <property type="entry name" value="Butyryl-CoA Dehydrogenase, subunit A, domain 2"/>
    <property type="match status" value="1"/>
</dbReference>
<dbReference type="Gene3D" id="1.20.140.10">
    <property type="entry name" value="Butyryl-CoA Dehydrogenase, subunit A, domain 3"/>
    <property type="match status" value="1"/>
</dbReference>
<dbReference type="InterPro" id="IPR046373">
    <property type="entry name" value="Acyl-CoA_Oxase/DH_mid-dom_sf"/>
</dbReference>
<dbReference type="Pfam" id="PF02771">
    <property type="entry name" value="Acyl-CoA_dh_N"/>
    <property type="match status" value="1"/>
</dbReference>
<dbReference type="InterPro" id="IPR009100">
    <property type="entry name" value="AcylCoA_DH/oxidase_NM_dom_sf"/>
</dbReference>
<keyword evidence="1" id="KW-0560">Oxidoreductase</keyword>
<dbReference type="Pfam" id="PF08028">
    <property type="entry name" value="Acyl-CoA_dh_2"/>
    <property type="match status" value="1"/>
</dbReference>
<dbReference type="PANTHER" id="PTHR48083:SF19">
    <property type="entry name" value="FLAVIN-DEPENDENT MONOOXYGENASE, OXYGENASE SUBUNIT HSAA"/>
    <property type="match status" value="1"/>
</dbReference>
<dbReference type="GO" id="GO:0016712">
    <property type="term" value="F:oxidoreductase activity, acting on paired donors, with incorporation or reduction of molecular oxygen, reduced flavin or flavoprotein as one donor, and incorporation of one atom of oxygen"/>
    <property type="evidence" value="ECO:0007669"/>
    <property type="project" value="TreeGrafter"/>
</dbReference>
<dbReference type="PIRSF" id="PIRSF016578">
    <property type="entry name" value="HsaA"/>
    <property type="match status" value="1"/>
</dbReference>
<keyword evidence="6" id="KW-1185">Reference proteome</keyword>
<dbReference type="InterPro" id="IPR013786">
    <property type="entry name" value="AcylCoA_DH/ox_N"/>
</dbReference>
<dbReference type="InterPro" id="IPR050741">
    <property type="entry name" value="Acyl-CoA_dehydrogenase"/>
</dbReference>
<dbReference type="InterPro" id="IPR036250">
    <property type="entry name" value="AcylCo_DH-like_C"/>
</dbReference>
<dbReference type="Gene3D" id="1.10.540.10">
    <property type="entry name" value="Acyl-CoA dehydrogenase/oxidase, N-terminal domain"/>
    <property type="match status" value="1"/>
</dbReference>
<dbReference type="RefSeq" id="WP_195692602.1">
    <property type="nucleotide sequence ID" value="NZ_CP064760.1"/>
</dbReference>
<dbReference type="KEGG" id="msf:IT882_15740"/>
<organism evidence="5 6">
    <name type="scientific">Microbacterium schleiferi</name>
    <dbReference type="NCBI Taxonomy" id="69362"/>
    <lineage>
        <taxon>Bacteria</taxon>
        <taxon>Bacillati</taxon>
        <taxon>Actinomycetota</taxon>
        <taxon>Actinomycetes</taxon>
        <taxon>Micrococcales</taxon>
        <taxon>Microbacteriaceae</taxon>
        <taxon>Microbacterium</taxon>
    </lineage>
</organism>
<dbReference type="AlphaFoldDB" id="A0A7S8RHM1"/>
<reference evidence="5 6" key="1">
    <citation type="submission" date="2020-11" db="EMBL/GenBank/DDBJ databases">
        <title>Amino acid is mineralized and recycled by bacteria in oceanic microbiome.</title>
        <authorList>
            <person name="Zheng L.Y."/>
        </authorList>
    </citation>
    <scope>NUCLEOTIDE SEQUENCE [LARGE SCALE GENOMIC DNA]</scope>
    <source>
        <strain evidence="5 6">A32-1</strain>
    </source>
</reference>
<accession>A0A7S8RHM1</accession>
<proteinExistence type="inferred from homology"/>
<dbReference type="GO" id="GO:0005737">
    <property type="term" value="C:cytoplasm"/>
    <property type="evidence" value="ECO:0007669"/>
    <property type="project" value="TreeGrafter"/>
</dbReference>
<dbReference type="SUPFAM" id="SSF47203">
    <property type="entry name" value="Acyl-CoA dehydrogenase C-terminal domain-like"/>
    <property type="match status" value="1"/>
</dbReference>
<evidence type="ECO:0000259" key="3">
    <source>
        <dbReference type="Pfam" id="PF02771"/>
    </source>
</evidence>
<evidence type="ECO:0000256" key="2">
    <source>
        <dbReference type="ARBA" id="ARBA00049661"/>
    </source>
</evidence>
<feature type="domain" description="Acyl-CoA dehydrogenase C-terminal" evidence="4">
    <location>
        <begin position="245"/>
        <end position="372"/>
    </location>
</feature>
<evidence type="ECO:0000313" key="5">
    <source>
        <dbReference type="EMBL" id="QPE04547.1"/>
    </source>
</evidence>
<protein>
    <submittedName>
        <fullName evidence="5">Acyl-CoA dehydrogenase family protein</fullName>
    </submittedName>
</protein>
<name>A0A7S8RHM1_9MICO</name>
<dbReference type="EMBL" id="CP064760">
    <property type="protein sequence ID" value="QPE04547.1"/>
    <property type="molecule type" value="Genomic_DNA"/>
</dbReference>
<dbReference type="GO" id="GO:0033539">
    <property type="term" value="P:fatty acid beta-oxidation using acyl-CoA dehydrogenase"/>
    <property type="evidence" value="ECO:0007669"/>
    <property type="project" value="TreeGrafter"/>
</dbReference>
<gene>
    <name evidence="5" type="ORF">IT882_15740</name>
</gene>
<evidence type="ECO:0000313" key="6">
    <source>
        <dbReference type="Proteomes" id="UP000594480"/>
    </source>
</evidence>
<sequence>MSDAGIRPEVAAVIDRIDDMRAALAAGGRAGEDLRRIPDEMFSAVAKTGAFSVSAPTKFGGLAANTRECNAVARAIGRGDGGTAWVCGILDSGAWVLSLMSEQAQQDVWGGEGGVDSFISIVLATTSDTEQVPGGLKVTGRWAYGTGSRHAGWSLLGIPLKNDAGEVVDAGLALIPTTDLTLEDNWFVAGMKSTGSVIQVAENVFVPDHRILPLTAAVDGQHLGDNPEQTYQTVFVPSLFMKLVGPQLGMGRAALDFVIAKADTKAIAYTGYEKQSDSASFQVQIAKAALQLDAAERVAEEVADQIYDAAERGYYAPYAERIEMRAKAGWVVETITTMIHELMTAHGSAGFAEASVLQRIWRDQATASRHGHTLGMSGYEAYGKVLCGREEEARFVLPIV</sequence>
<dbReference type="GO" id="GO:0003995">
    <property type="term" value="F:acyl-CoA dehydrogenase activity"/>
    <property type="evidence" value="ECO:0007669"/>
    <property type="project" value="TreeGrafter"/>
</dbReference>
<dbReference type="SUPFAM" id="SSF56645">
    <property type="entry name" value="Acyl-CoA dehydrogenase NM domain-like"/>
    <property type="match status" value="1"/>
</dbReference>
<evidence type="ECO:0000259" key="4">
    <source>
        <dbReference type="Pfam" id="PF08028"/>
    </source>
</evidence>
<comment type="similarity">
    <text evidence="2">Belongs to the HpaH/HsaA monooxygenase family.</text>
</comment>
<dbReference type="Proteomes" id="UP000594480">
    <property type="component" value="Chromosome"/>
</dbReference>
<dbReference type="InterPro" id="IPR037069">
    <property type="entry name" value="AcylCoA_DH/ox_N_sf"/>
</dbReference>